<name>A0A2J5I1M2_9EURO</name>
<dbReference type="AlphaFoldDB" id="A0A2J5I1M2"/>
<accession>A0A2J5I1M2</accession>
<evidence type="ECO:0000313" key="3">
    <source>
        <dbReference type="Proteomes" id="UP000235023"/>
    </source>
</evidence>
<proteinExistence type="predicted"/>
<sequence length="496" mass="54737">MNLTPIHIRGRRKRPPQEDPPAKRAAGRPRLTPQALLYSSQHSQSARRLRAGQAQSQQQGRKRRKIHTHSRLESLPVELLERIFLYALNLQLPRASPALGAALSREGVYRVLILRAFWDDRERDGDEGEGVVGGSEPRIRAWKAISRMFRPMDAPPVLSYAERSALQVDVLRCRWCTVSRVMAQIPALTSLVVLRRWIGAGVRMEKALEEELLAGRSQQTVFEGYIPPAAAAAAAAAGRETAATEEESSATHYTMTITRKVSIRIDCVETASQTTYPILGVTAIPDHLLQGHHPSSTTPTEQSSNIFNTTHTQFLELLRLASVHTQPNPTQPTPTNPTITLSRTALQEGIDTAIRQRNHPALLTLLKLDEHHHRTSTPTVPYTLPPSHFHTAASLHPADPTTFCLLLRTSAESLPADDSAITQWAMSQGGALGRWVLDLMTAMPQLVEAAAVNPARDAVFYMGRANEGVELARRYVREVVGMDALGSWMGEGGLEL</sequence>
<gene>
    <name evidence="2" type="ORF">BDW42DRAFT_200064</name>
</gene>
<keyword evidence="3" id="KW-1185">Reference proteome</keyword>
<feature type="region of interest" description="Disordered" evidence="1">
    <location>
        <begin position="1"/>
        <end position="68"/>
    </location>
</feature>
<dbReference type="Proteomes" id="UP000235023">
    <property type="component" value="Unassembled WGS sequence"/>
</dbReference>
<evidence type="ECO:0000256" key="1">
    <source>
        <dbReference type="SAM" id="MobiDB-lite"/>
    </source>
</evidence>
<evidence type="ECO:0000313" key="2">
    <source>
        <dbReference type="EMBL" id="PLN83567.1"/>
    </source>
</evidence>
<protein>
    <submittedName>
        <fullName evidence="2">Uncharacterized protein</fullName>
    </submittedName>
</protein>
<dbReference type="EMBL" id="KZ559518">
    <property type="protein sequence ID" value="PLN83567.1"/>
    <property type="molecule type" value="Genomic_DNA"/>
</dbReference>
<organism evidence="2 3">
    <name type="scientific">Aspergillus taichungensis</name>
    <dbReference type="NCBI Taxonomy" id="482145"/>
    <lineage>
        <taxon>Eukaryota</taxon>
        <taxon>Fungi</taxon>
        <taxon>Dikarya</taxon>
        <taxon>Ascomycota</taxon>
        <taxon>Pezizomycotina</taxon>
        <taxon>Eurotiomycetes</taxon>
        <taxon>Eurotiomycetidae</taxon>
        <taxon>Eurotiales</taxon>
        <taxon>Aspergillaceae</taxon>
        <taxon>Aspergillus</taxon>
        <taxon>Aspergillus subgen. Circumdati</taxon>
    </lineage>
</organism>
<dbReference type="OrthoDB" id="4167490at2759"/>
<reference evidence="3" key="1">
    <citation type="submission" date="2017-12" db="EMBL/GenBank/DDBJ databases">
        <authorList>
            <consortium name="DOE Joint Genome Institute"/>
            <person name="Mondo S.J."/>
            <person name="Kjaerbolling I."/>
            <person name="Vesth T.C."/>
            <person name="Frisvad J.C."/>
            <person name="Nybo J.L."/>
            <person name="Theobald S."/>
            <person name="Kuo A."/>
            <person name="Bowyer P."/>
            <person name="Matsuda Y."/>
            <person name="Lyhne E.K."/>
            <person name="Kogle M.E."/>
            <person name="Clum A."/>
            <person name="Lipzen A."/>
            <person name="Salamov A."/>
            <person name="Ngan C.Y."/>
            <person name="Daum C."/>
            <person name="Chiniquy J."/>
            <person name="Barry K."/>
            <person name="LaButti K."/>
            <person name="Haridas S."/>
            <person name="Simmons B.A."/>
            <person name="Magnuson J.K."/>
            <person name="Mortensen U.H."/>
            <person name="Larsen T.O."/>
            <person name="Grigoriev I.V."/>
            <person name="Baker S.E."/>
            <person name="Andersen M.R."/>
            <person name="Nordberg H.P."/>
            <person name="Cantor M.N."/>
            <person name="Hua S.X."/>
        </authorList>
    </citation>
    <scope>NUCLEOTIDE SEQUENCE [LARGE SCALE GENOMIC DNA]</scope>
    <source>
        <strain evidence="3">IBT 19404</strain>
    </source>
</reference>